<reference evidence="8" key="1">
    <citation type="submission" date="2022-07" db="EMBL/GenBank/DDBJ databases">
        <title>Fungi with potential for degradation of polypropylene.</title>
        <authorList>
            <person name="Gostincar C."/>
        </authorList>
    </citation>
    <scope>NUCLEOTIDE SEQUENCE</scope>
    <source>
        <strain evidence="8">EXF-13308</strain>
    </source>
</reference>
<dbReference type="InterPro" id="IPR013320">
    <property type="entry name" value="ConA-like_dom_sf"/>
</dbReference>
<evidence type="ECO:0000256" key="5">
    <source>
        <dbReference type="PIRSR" id="PIRSR606710-2"/>
    </source>
</evidence>
<dbReference type="SUPFAM" id="SSF75005">
    <property type="entry name" value="Arabinanase/levansucrase/invertase"/>
    <property type="match status" value="1"/>
</dbReference>
<evidence type="ECO:0000259" key="7">
    <source>
        <dbReference type="Pfam" id="PF17851"/>
    </source>
</evidence>
<evidence type="ECO:0000313" key="8">
    <source>
        <dbReference type="EMBL" id="KAJ9136856.1"/>
    </source>
</evidence>
<comment type="caution">
    <text evidence="8">The sequence shown here is derived from an EMBL/GenBank/DDBJ whole genome shotgun (WGS) entry which is preliminary data.</text>
</comment>
<evidence type="ECO:0000256" key="4">
    <source>
        <dbReference type="PIRSR" id="PIRSR606710-1"/>
    </source>
</evidence>
<dbReference type="Pfam" id="PF17851">
    <property type="entry name" value="GH43_C2"/>
    <property type="match status" value="1"/>
</dbReference>
<comment type="similarity">
    <text evidence="1 6">Belongs to the glycosyl hydrolase 43 family.</text>
</comment>
<evidence type="ECO:0000313" key="9">
    <source>
        <dbReference type="Proteomes" id="UP001174694"/>
    </source>
</evidence>
<sequence>MPLVRNPILPGFNPDPSIVRVGEDYYIATSTFEWYPGVQIHHSRDLANWELVTRPLSRRAQLDMRGEPDSCGVWAPCLTHDGSLFWLVYTDVKRKDGSFKDTHNYIVTAPSIAGPWSDPVHVNSSGFDPSLFHDLDTGRKWFVNMLWDHTHRPHHFAGIRLQELDAATRKLVGPSKTIFRGTDLALVEGPHLYRRGGWYYLLTAEGGTAYDHACTLARSRDIWGPYETHPQAHVLTSKDAPFAALQRGGHGDIVETPDGRTYLVHLTGRPTTQERRCVLGRETAIQEAFWGEDGWLYVKGGPVPSLHVDVPGTRDDSKYWAEQWYTFGTGLPLDFQWLRTPEPERIFSTSATSPSGGDGGGGALTLFGRESIGSWFEQALVARRQAHFSYDAETVVDFRPADERQFAGLTAYYCRYNFFYLAVTADASGRRELLIMRSEASFPDGDLAEPFPEPVPLPAEGKVRLALTIRGPRLQFYYGLEGEGEALREVGPVLDASLLSDECGGHKAHGSFTGAFVGVACSDLNGTALPATFDYFLYRPVHDKTDRYEI</sequence>
<evidence type="ECO:0000256" key="3">
    <source>
        <dbReference type="ARBA" id="ARBA00023295"/>
    </source>
</evidence>
<feature type="active site" description="Proton donor" evidence="4">
    <location>
        <position position="188"/>
    </location>
</feature>
<name>A0AA38RMQ8_9PEZI</name>
<keyword evidence="2 6" id="KW-0378">Hydrolase</keyword>
<keyword evidence="3 6" id="KW-0326">Glycosidase</keyword>
<dbReference type="AlphaFoldDB" id="A0AA38RMQ8"/>
<protein>
    <submittedName>
        <fullName evidence="8">Beta-xylosidase</fullName>
    </submittedName>
</protein>
<feature type="site" description="Important for catalytic activity, responsible for pKa modulation of the active site Glu and correct orientation of both the proton donor and substrate" evidence="5">
    <location>
        <position position="128"/>
    </location>
</feature>
<accession>A0AA38RMQ8</accession>
<evidence type="ECO:0000256" key="2">
    <source>
        <dbReference type="ARBA" id="ARBA00022801"/>
    </source>
</evidence>
<dbReference type="CDD" id="cd09000">
    <property type="entry name" value="GH43_SXA-like"/>
    <property type="match status" value="1"/>
</dbReference>
<dbReference type="Gene3D" id="2.115.10.20">
    <property type="entry name" value="Glycosyl hydrolase domain, family 43"/>
    <property type="match status" value="1"/>
</dbReference>
<keyword evidence="9" id="KW-1185">Reference proteome</keyword>
<evidence type="ECO:0000256" key="1">
    <source>
        <dbReference type="ARBA" id="ARBA00009865"/>
    </source>
</evidence>
<dbReference type="InterPro" id="IPR006710">
    <property type="entry name" value="Glyco_hydro_43"/>
</dbReference>
<organism evidence="8 9">
    <name type="scientific">Pleurostoma richardsiae</name>
    <dbReference type="NCBI Taxonomy" id="41990"/>
    <lineage>
        <taxon>Eukaryota</taxon>
        <taxon>Fungi</taxon>
        <taxon>Dikarya</taxon>
        <taxon>Ascomycota</taxon>
        <taxon>Pezizomycotina</taxon>
        <taxon>Sordariomycetes</taxon>
        <taxon>Sordariomycetidae</taxon>
        <taxon>Calosphaeriales</taxon>
        <taxon>Pleurostomataceae</taxon>
        <taxon>Pleurostoma</taxon>
    </lineage>
</organism>
<dbReference type="Proteomes" id="UP001174694">
    <property type="component" value="Unassembled WGS sequence"/>
</dbReference>
<evidence type="ECO:0000256" key="6">
    <source>
        <dbReference type="RuleBase" id="RU361187"/>
    </source>
</evidence>
<dbReference type="InterPro" id="IPR051795">
    <property type="entry name" value="Glycosyl_Hydrlase_43"/>
</dbReference>
<feature type="active site" description="Proton acceptor" evidence="4">
    <location>
        <position position="15"/>
    </location>
</feature>
<dbReference type="PANTHER" id="PTHR42812:SF12">
    <property type="entry name" value="BETA-XYLOSIDASE-RELATED"/>
    <property type="match status" value="1"/>
</dbReference>
<dbReference type="GO" id="GO:0004553">
    <property type="term" value="F:hydrolase activity, hydrolyzing O-glycosyl compounds"/>
    <property type="evidence" value="ECO:0007669"/>
    <property type="project" value="InterPro"/>
</dbReference>
<dbReference type="InterPro" id="IPR041542">
    <property type="entry name" value="GH43_C2"/>
</dbReference>
<dbReference type="InterPro" id="IPR023296">
    <property type="entry name" value="Glyco_hydro_beta-prop_sf"/>
</dbReference>
<feature type="domain" description="Beta-xylosidase C-terminal Concanavalin A-like" evidence="7">
    <location>
        <begin position="330"/>
        <end position="539"/>
    </location>
</feature>
<proteinExistence type="inferred from homology"/>
<dbReference type="SUPFAM" id="SSF49899">
    <property type="entry name" value="Concanavalin A-like lectins/glucanases"/>
    <property type="match status" value="1"/>
</dbReference>
<gene>
    <name evidence="8" type="ORF">NKR23_g9493</name>
</gene>
<dbReference type="EMBL" id="JANBVO010000037">
    <property type="protein sequence ID" value="KAJ9136856.1"/>
    <property type="molecule type" value="Genomic_DNA"/>
</dbReference>
<dbReference type="PANTHER" id="PTHR42812">
    <property type="entry name" value="BETA-XYLOSIDASE"/>
    <property type="match status" value="1"/>
</dbReference>
<dbReference type="Pfam" id="PF04616">
    <property type="entry name" value="Glyco_hydro_43"/>
    <property type="match status" value="1"/>
</dbReference>
<dbReference type="Gene3D" id="2.60.120.200">
    <property type="match status" value="1"/>
</dbReference>
<dbReference type="GO" id="GO:0005975">
    <property type="term" value="P:carbohydrate metabolic process"/>
    <property type="evidence" value="ECO:0007669"/>
    <property type="project" value="InterPro"/>
</dbReference>